<organism evidence="1">
    <name type="scientific">Pontimicrobium sp. SW4</name>
    <dbReference type="NCBI Taxonomy" id="3153519"/>
    <lineage>
        <taxon>Bacteria</taxon>
        <taxon>Pseudomonadati</taxon>
        <taxon>Bacteroidota</taxon>
        <taxon>Flavobacteriia</taxon>
        <taxon>Flavobacteriales</taxon>
        <taxon>Flavobacteriaceae</taxon>
        <taxon>Pontimicrobium</taxon>
    </lineage>
</organism>
<reference evidence="1" key="1">
    <citation type="submission" date="2024-05" db="EMBL/GenBank/DDBJ databases">
        <title>Pontimicrobium maritimus sp. nov., isolated form sea water.</title>
        <authorList>
            <person name="Muhammad N."/>
            <person name="Vuong T.Q."/>
            <person name="Han H.L."/>
            <person name="Kim S.-G."/>
        </authorList>
    </citation>
    <scope>NUCLEOTIDE SEQUENCE</scope>
    <source>
        <strain evidence="1">SW4</strain>
    </source>
</reference>
<evidence type="ECO:0000313" key="1">
    <source>
        <dbReference type="EMBL" id="XBG62225.1"/>
    </source>
</evidence>
<dbReference type="RefSeq" id="WP_347925300.1">
    <property type="nucleotide sequence ID" value="NZ_CP157199.1"/>
</dbReference>
<proteinExistence type="predicted"/>
<name>A0AAU7BV13_9FLAO</name>
<protein>
    <submittedName>
        <fullName evidence="1">Sensor of ECF-type sigma factor</fullName>
    </submittedName>
</protein>
<sequence>MKKLKNFHEYLINKNLVSKRIIIPFFFFLICLSSFAQGGRKEIQEKIKAQKVAFITDKLDLTSNEAQKFWPVYNAFEDKTNQIRRSELYKIRSAMKKENLTEKEAQDILDKFMAVEDKMHNAKQQLIKDLKKVIPAQKIIKLKSAEDAFNRKLMESYRKRHSQRSKNRP</sequence>
<dbReference type="EMBL" id="CP157199">
    <property type="protein sequence ID" value="XBG62225.1"/>
    <property type="molecule type" value="Genomic_DNA"/>
</dbReference>
<dbReference type="AlphaFoldDB" id="A0AAU7BV13"/>
<gene>
    <name evidence="1" type="ORF">ABGB03_04815</name>
</gene>
<accession>A0AAU7BV13</accession>